<dbReference type="RefSeq" id="WP_186960758.1">
    <property type="nucleotide sequence ID" value="NZ_JACOOI010000025.1"/>
</dbReference>
<gene>
    <name evidence="7" type="ORF">H8S77_19115</name>
</gene>
<name>A0ABR7E5Q3_9BACT</name>
<evidence type="ECO:0000256" key="3">
    <source>
        <dbReference type="ARBA" id="ARBA00022679"/>
    </source>
</evidence>
<dbReference type="Gene3D" id="3.40.630.30">
    <property type="match status" value="1"/>
</dbReference>
<keyword evidence="2" id="KW-1277">Toxin-antitoxin system</keyword>
<dbReference type="SUPFAM" id="SSF55729">
    <property type="entry name" value="Acyl-CoA N-acyltransferases (Nat)"/>
    <property type="match status" value="1"/>
</dbReference>
<dbReference type="PANTHER" id="PTHR36449:SF1">
    <property type="entry name" value="ACETYLTRANSFERASE"/>
    <property type="match status" value="1"/>
</dbReference>
<protein>
    <submittedName>
        <fullName evidence="7">GNAT family N-acetyltransferase</fullName>
    </submittedName>
</protein>
<dbReference type="Pfam" id="PF13673">
    <property type="entry name" value="Acetyltransf_10"/>
    <property type="match status" value="1"/>
</dbReference>
<evidence type="ECO:0000313" key="8">
    <source>
        <dbReference type="Proteomes" id="UP000644010"/>
    </source>
</evidence>
<dbReference type="EMBL" id="JACOOI010000025">
    <property type="protein sequence ID" value="MBC5644993.1"/>
    <property type="molecule type" value="Genomic_DNA"/>
</dbReference>
<dbReference type="InterPro" id="IPR000182">
    <property type="entry name" value="GNAT_dom"/>
</dbReference>
<sequence length="177" mass="20813">MRSNFRIIKLSENYQLRPFDCGDNDLNNFLVEDALPYKQRLLSVTYLMVSDDDIVAYFSLSNDKISIPESDKATWRRIKKRFPHAKHRNDYPAVKIGRLAVSKKYQHEHLGSDILFFIKKMFVTDNRTGCGFITVDALRIALPFYLKNGFEYLRKEDILEEADKTVLLFYDLYPLTL</sequence>
<keyword evidence="4" id="KW-0012">Acyltransferase</keyword>
<comment type="caution">
    <text evidence="7">The sequence shown here is derived from an EMBL/GenBank/DDBJ whole genome shotgun (WGS) entry which is preliminary data.</text>
</comment>
<feature type="domain" description="N-acetyltransferase" evidence="6">
    <location>
        <begin position="95"/>
        <end position="153"/>
    </location>
</feature>
<accession>A0ABR7E5Q3</accession>
<dbReference type="InterPro" id="IPR016181">
    <property type="entry name" value="Acyl_CoA_acyltransferase"/>
</dbReference>
<evidence type="ECO:0000259" key="6">
    <source>
        <dbReference type="Pfam" id="PF13673"/>
    </source>
</evidence>
<evidence type="ECO:0000256" key="1">
    <source>
        <dbReference type="ARBA" id="ARBA00022491"/>
    </source>
</evidence>
<evidence type="ECO:0000256" key="2">
    <source>
        <dbReference type="ARBA" id="ARBA00022649"/>
    </source>
</evidence>
<dbReference type="PANTHER" id="PTHR36449">
    <property type="entry name" value="ACETYLTRANSFERASE-RELATED"/>
    <property type="match status" value="1"/>
</dbReference>
<dbReference type="Proteomes" id="UP000644010">
    <property type="component" value="Unassembled WGS sequence"/>
</dbReference>
<keyword evidence="1" id="KW-0678">Repressor</keyword>
<keyword evidence="8" id="KW-1185">Reference proteome</keyword>
<evidence type="ECO:0000256" key="5">
    <source>
        <dbReference type="ARBA" id="ARBA00049880"/>
    </source>
</evidence>
<reference evidence="7 8" key="1">
    <citation type="submission" date="2020-08" db="EMBL/GenBank/DDBJ databases">
        <title>Genome public.</title>
        <authorList>
            <person name="Liu C."/>
            <person name="Sun Q."/>
        </authorList>
    </citation>
    <scope>NUCLEOTIDE SEQUENCE [LARGE SCALE GENOMIC DNA]</scope>
    <source>
        <strain evidence="7 8">BX2</strain>
    </source>
</reference>
<comment type="catalytic activity">
    <reaction evidence="5">
        <text>glycyl-tRNA(Gly) + acetyl-CoA = N-acetylglycyl-tRNA(Gly) + CoA + H(+)</text>
        <dbReference type="Rhea" id="RHEA:81867"/>
        <dbReference type="Rhea" id="RHEA-COMP:9683"/>
        <dbReference type="Rhea" id="RHEA-COMP:19766"/>
        <dbReference type="ChEBI" id="CHEBI:15378"/>
        <dbReference type="ChEBI" id="CHEBI:57287"/>
        <dbReference type="ChEBI" id="CHEBI:57288"/>
        <dbReference type="ChEBI" id="CHEBI:78522"/>
        <dbReference type="ChEBI" id="CHEBI:232036"/>
    </reaction>
</comment>
<keyword evidence="3" id="KW-0808">Transferase</keyword>
<evidence type="ECO:0000256" key="4">
    <source>
        <dbReference type="ARBA" id="ARBA00023315"/>
    </source>
</evidence>
<organism evidence="7 8">
    <name type="scientific">Parabacteroides segnis</name>
    <dbReference type="NCBI Taxonomy" id="2763058"/>
    <lineage>
        <taxon>Bacteria</taxon>
        <taxon>Pseudomonadati</taxon>
        <taxon>Bacteroidota</taxon>
        <taxon>Bacteroidia</taxon>
        <taxon>Bacteroidales</taxon>
        <taxon>Tannerellaceae</taxon>
        <taxon>Parabacteroides</taxon>
    </lineage>
</organism>
<evidence type="ECO:0000313" key="7">
    <source>
        <dbReference type="EMBL" id="MBC5644993.1"/>
    </source>
</evidence>
<proteinExistence type="predicted"/>